<keyword evidence="2" id="KW-1185">Reference proteome</keyword>
<proteinExistence type="predicted"/>
<gene>
    <name evidence="1" type="ORF">SAMN05216167_14112</name>
</gene>
<dbReference type="EMBL" id="FOLQ01000041">
    <property type="protein sequence ID" value="SFF27500.1"/>
    <property type="molecule type" value="Genomic_DNA"/>
</dbReference>
<dbReference type="Proteomes" id="UP000198598">
    <property type="component" value="Unassembled WGS sequence"/>
</dbReference>
<dbReference type="AlphaFoldDB" id="A0A1I2HDV9"/>
<organism evidence="1 2">
    <name type="scientific">Spirosoma endophyticum</name>
    <dbReference type="NCBI Taxonomy" id="662367"/>
    <lineage>
        <taxon>Bacteria</taxon>
        <taxon>Pseudomonadati</taxon>
        <taxon>Bacteroidota</taxon>
        <taxon>Cytophagia</taxon>
        <taxon>Cytophagales</taxon>
        <taxon>Cytophagaceae</taxon>
        <taxon>Spirosoma</taxon>
    </lineage>
</organism>
<evidence type="ECO:0000313" key="1">
    <source>
        <dbReference type="EMBL" id="SFF27500.1"/>
    </source>
</evidence>
<accession>A0A1I2HDV9</accession>
<protein>
    <submittedName>
        <fullName evidence="1">Uncharacterized protein</fullName>
    </submittedName>
</protein>
<evidence type="ECO:0000313" key="2">
    <source>
        <dbReference type="Proteomes" id="UP000198598"/>
    </source>
</evidence>
<name>A0A1I2HDV9_9BACT</name>
<sequence>MLTLDILKVWIPLMRPIGKLKSGITRYGVSPLPPQLQMQALPSDASTQNSCE</sequence>
<reference evidence="1 2" key="1">
    <citation type="submission" date="2016-10" db="EMBL/GenBank/DDBJ databases">
        <authorList>
            <person name="de Groot N.N."/>
        </authorList>
    </citation>
    <scope>NUCLEOTIDE SEQUENCE [LARGE SCALE GENOMIC DNA]</scope>
    <source>
        <strain evidence="1 2">DSM 26130</strain>
    </source>
</reference>